<evidence type="ECO:0000256" key="1">
    <source>
        <dbReference type="SAM" id="MobiDB-lite"/>
    </source>
</evidence>
<feature type="transmembrane region" description="Helical" evidence="2">
    <location>
        <begin position="231"/>
        <end position="253"/>
    </location>
</feature>
<name>A0ABR1SYN8_9PEZI</name>
<keyword evidence="2" id="KW-0472">Membrane</keyword>
<dbReference type="EMBL" id="JAQQWK010000006">
    <property type="protein sequence ID" value="KAK8039444.1"/>
    <property type="molecule type" value="Genomic_DNA"/>
</dbReference>
<keyword evidence="4" id="KW-1185">Reference proteome</keyword>
<comment type="caution">
    <text evidence="3">The sequence shown here is derived from an EMBL/GenBank/DDBJ whole genome shotgun (WGS) entry which is preliminary data.</text>
</comment>
<accession>A0ABR1SYN8</accession>
<evidence type="ECO:0008006" key="5">
    <source>
        <dbReference type="Google" id="ProtNLM"/>
    </source>
</evidence>
<dbReference type="CDD" id="cd12087">
    <property type="entry name" value="TM_EGFR-like"/>
    <property type="match status" value="1"/>
</dbReference>
<gene>
    <name evidence="3" type="ORF">PG993_007855</name>
</gene>
<organism evidence="3 4">
    <name type="scientific">Apiospora rasikravindrae</name>
    <dbReference type="NCBI Taxonomy" id="990691"/>
    <lineage>
        <taxon>Eukaryota</taxon>
        <taxon>Fungi</taxon>
        <taxon>Dikarya</taxon>
        <taxon>Ascomycota</taxon>
        <taxon>Pezizomycotina</taxon>
        <taxon>Sordariomycetes</taxon>
        <taxon>Xylariomycetidae</taxon>
        <taxon>Amphisphaeriales</taxon>
        <taxon>Apiosporaceae</taxon>
        <taxon>Apiospora</taxon>
    </lineage>
</organism>
<feature type="region of interest" description="Disordered" evidence="1">
    <location>
        <begin position="171"/>
        <end position="222"/>
    </location>
</feature>
<evidence type="ECO:0000313" key="4">
    <source>
        <dbReference type="Proteomes" id="UP001444661"/>
    </source>
</evidence>
<dbReference type="Proteomes" id="UP001444661">
    <property type="component" value="Unassembled WGS sequence"/>
</dbReference>
<evidence type="ECO:0000256" key="2">
    <source>
        <dbReference type="SAM" id="Phobius"/>
    </source>
</evidence>
<sequence length="277" mass="28881">MNRIVVVADKTSTDDADDGPGPFLSLAQSPAQGTLHLLQGRDQCSDVFGAGTTNSVCAPSTTLCCIKPGKDYPSCQQALGKEWCCVGKRLISKKKSKELTREGSLLGISGTNDNCYADQPSACTEPNSVPCTNLSPGTKKACCPPLTSCADRKQGSHVRCEIAYPDLMALAGGGRPQSSSSSSDSQPEMTSSSSFASSTTSISSQSDTAAMSSTSAADATPMPNPPMSGGVIAGITVGVVLFLLLAGAVTRYFPRRRRAMGKDGTGYENERSRFRPS</sequence>
<keyword evidence="2" id="KW-0812">Transmembrane</keyword>
<proteinExistence type="predicted"/>
<reference evidence="3 4" key="1">
    <citation type="submission" date="2023-01" db="EMBL/GenBank/DDBJ databases">
        <title>Analysis of 21 Apiospora genomes using comparative genomics revels a genus with tremendous synthesis potential of carbohydrate active enzymes and secondary metabolites.</title>
        <authorList>
            <person name="Sorensen T."/>
        </authorList>
    </citation>
    <scope>NUCLEOTIDE SEQUENCE [LARGE SCALE GENOMIC DNA]</scope>
    <source>
        <strain evidence="3 4">CBS 33761</strain>
    </source>
</reference>
<protein>
    <recommendedName>
        <fullName evidence="5">Mid2 domain-containing protein</fullName>
    </recommendedName>
</protein>
<keyword evidence="2" id="KW-1133">Transmembrane helix</keyword>
<feature type="compositionally biased region" description="Low complexity" evidence="1">
    <location>
        <begin position="178"/>
        <end position="220"/>
    </location>
</feature>
<evidence type="ECO:0000313" key="3">
    <source>
        <dbReference type="EMBL" id="KAK8039444.1"/>
    </source>
</evidence>